<dbReference type="PANTHER" id="PTHR45734:SF5">
    <property type="entry name" value="TENSIN-3"/>
    <property type="match status" value="1"/>
</dbReference>
<dbReference type="InterPro" id="IPR051484">
    <property type="entry name" value="Tensin_PTEN_phosphatase"/>
</dbReference>
<feature type="domain" description="Phosphatase tensin-type" evidence="8">
    <location>
        <begin position="127"/>
        <end position="285"/>
    </location>
</feature>
<keyword evidence="4" id="KW-0378">Hydrolase</keyword>
<evidence type="ECO:0000313" key="11">
    <source>
        <dbReference type="RefSeq" id="XP_019482114.1"/>
    </source>
</evidence>
<dbReference type="PROSITE" id="PS51181">
    <property type="entry name" value="PPASE_TENSIN"/>
    <property type="match status" value="1"/>
</dbReference>
<dbReference type="RefSeq" id="XP_019482114.1">
    <property type="nucleotide sequence ID" value="XM_019626569.1"/>
</dbReference>
<accession>A0A8B7Q054</accession>
<feature type="compositionally biased region" description="Pro residues" evidence="7">
    <location>
        <begin position="951"/>
        <end position="960"/>
    </location>
</feature>
<dbReference type="SMART" id="SM00462">
    <property type="entry name" value="PTB"/>
    <property type="match status" value="1"/>
</dbReference>
<organism evidence="10 11">
    <name type="scientific">Hipposideros armiger</name>
    <name type="common">Great Himalayan leaf-nosed bat</name>
    <dbReference type="NCBI Taxonomy" id="186990"/>
    <lineage>
        <taxon>Eukaryota</taxon>
        <taxon>Metazoa</taxon>
        <taxon>Chordata</taxon>
        <taxon>Craniata</taxon>
        <taxon>Vertebrata</taxon>
        <taxon>Euteleostomi</taxon>
        <taxon>Mammalia</taxon>
        <taxon>Eutheria</taxon>
        <taxon>Laurasiatheria</taxon>
        <taxon>Chiroptera</taxon>
        <taxon>Yinpterochiroptera</taxon>
        <taxon>Rhinolophoidea</taxon>
        <taxon>Hipposideridae</taxon>
        <taxon>Hipposideros</taxon>
    </lineage>
</organism>
<dbReference type="InterPro" id="IPR033929">
    <property type="entry name" value="Tensin_PTB"/>
</dbReference>
<evidence type="ECO:0000256" key="6">
    <source>
        <dbReference type="ARBA" id="ARBA00022999"/>
    </source>
</evidence>
<reference evidence="11" key="1">
    <citation type="submission" date="2025-08" db="UniProtKB">
        <authorList>
            <consortium name="RefSeq"/>
        </authorList>
    </citation>
    <scope>IDENTIFICATION</scope>
    <source>
        <tissue evidence="11">Muscle</tissue>
    </source>
</reference>
<dbReference type="Gene3D" id="2.30.29.30">
    <property type="entry name" value="Pleckstrin-homology domain (PH domain)/Phosphotyrosine-binding domain (PTB)"/>
    <property type="match status" value="1"/>
</dbReference>
<dbReference type="Pfam" id="PF22784">
    <property type="entry name" value="PTP-SAK"/>
    <property type="match status" value="1"/>
</dbReference>
<dbReference type="InterPro" id="IPR057023">
    <property type="entry name" value="PTP-SAK"/>
</dbReference>
<feature type="compositionally biased region" description="Polar residues" evidence="7">
    <location>
        <begin position="577"/>
        <end position="586"/>
    </location>
</feature>
<dbReference type="InterPro" id="IPR013625">
    <property type="entry name" value="PTB"/>
</dbReference>
<evidence type="ECO:0000313" key="10">
    <source>
        <dbReference type="Proteomes" id="UP000694851"/>
    </source>
</evidence>
<name>A0A8B7Q054_HIPAR</name>
<dbReference type="GeneID" id="109373014"/>
<dbReference type="Gene3D" id="3.30.505.10">
    <property type="entry name" value="SH2 domain"/>
    <property type="match status" value="1"/>
</dbReference>
<dbReference type="Gene3D" id="3.90.190.10">
    <property type="entry name" value="Protein tyrosine phosphatase superfamily"/>
    <property type="match status" value="2"/>
</dbReference>
<dbReference type="Gene3D" id="2.60.40.1110">
    <property type="match status" value="1"/>
</dbReference>
<dbReference type="PANTHER" id="PTHR45734">
    <property type="entry name" value="TENSIN"/>
    <property type="match status" value="1"/>
</dbReference>
<dbReference type="SUPFAM" id="SSF49562">
    <property type="entry name" value="C2 domain (Calcium/lipid-binding domain, CaLB)"/>
    <property type="match status" value="1"/>
</dbReference>
<keyword evidence="3" id="KW-0597">Phosphoprotein</keyword>
<dbReference type="InterPro" id="IPR011993">
    <property type="entry name" value="PH-like_dom_sf"/>
</dbReference>
<dbReference type="OrthoDB" id="6273691at2759"/>
<feature type="compositionally biased region" description="Polar residues" evidence="7">
    <location>
        <begin position="804"/>
        <end position="813"/>
    </location>
</feature>
<dbReference type="KEGG" id="hai:109373014"/>
<gene>
    <name evidence="11" type="primary">TNS3</name>
</gene>
<dbReference type="FunFam" id="2.30.29.30:FF:000039">
    <property type="entry name" value="Tensin 1"/>
    <property type="match status" value="1"/>
</dbReference>
<comment type="similarity">
    <text evidence="2">Belongs to the PTEN phosphatase protein family.</text>
</comment>
<sequence length="1676" mass="177648">MARAKVVLPATPTHKDSWWRFSAVHTATWDSPALGPGSVDTGSRLPVGTSPAFLVPVSLWAEPGGLLTQGYALQWLRPPLCPGEAGLGPCSGQPFLVPGLLPYAQACVLHCGPGVPPPGDLPAQGGLTHLLDGSYGHFTVITLTLLSAKKTVLVVLNLSEKRYDLTKLNPKILDVGWPELHAPPLDKVCTICKAQESWLHSDPQHVVVIHCRGGKGRIGVVISSYMHFTNVSARPAARSPSMEDGRELELTYVTERIIAVSFPAGCSEESYLHSLQEVTRMLRSKHGDNYLIMSWHSDLPSRLSQSNVGPENPSRICIAIEPAQLLKGDVMVKCYHKKYRSATRDVIFRLQFHTGAVQGYGLVFGKEDLDSASKGSGLAALTPVSSPHPPAGCEHLCNDPGVSVDFNTADPLIRWDSYENLGADGEVLHTQGPVDGSLYAKVRKKSTSDPGIPGGTPSIPAPVSPDHGDHTLSVSSDSGHSTASVRTDRTEEHLAVGPKRGLSPQEKAELDQLLSGFGLEDSGSPLKDMTDVRSKFSGTRHVVPAQVHVNGDATPKDRETDILDDEVPSHDLHSVDSIGTLSSSEGHPSAPLGPFACHQSSHNSLLSDGFGSSAGEDRHGALSPDLGLGVEPLFGRERAFGTREPKPPPPVLGAPCVSAQTPAFEQSSYSTQTWVRQQQMVAAHQYSFAADGEARLVGRSPGDSPRLAQAPPRTPVTPTRGASSRVAAQRGIGPGPHPSDTQRPPPGKAFKARFPDVRVVNGTGPEPSADPSPGSPTLDIDQSIEQLNRLILELDPTFEPLPTHLSTLGSQASGPAAPDSVGGGLRASGRLQDRGEDPGRAPPRQGSSDDEPLGRRFRKLSLGQYDNHAAGQPAFSKCGWGKTAGAEQAPSLAALLSPADAKEMVIAVYPSDLDRVDGRMFSPTKSGSESLLPTPAFPVSPQTPYVTTSPHYPPFSPPEPQMGGASGLYKAAHDGSKQRDVASICAPTPAQPAMNEGPLNSPRSAEHQWVDTSPKATRALLGRSPPPGSLLSASEFPGPGKDGPGPGRPHLPAAELPASFHSRELSLVEAAEALGPPSSQAFLGLSPREDPGALLANSHGVSQPPGAPRTAAAAADNGFLPHSFLTVAPGHGGHHSPVLQGQGLPLPGQPPLPAHALSGHRGLQVTRASSRAAPDHPGISRELAIAMLKDKEPGSFIVRDSHSFRGAYGLAMKVATPPPSVLQLNKKGRTPGLTCASPVHNPGDKHVSFVQDTSKFWYKADISREQGDRSGRGPPLPQLAFVAVPGTMTRAPRLSPPCSGRKNPHDCGPQLQHLGTSSSQTDSEKCWSSTDVPFAIKAAVKFLEDTGGRLWEPLREHDRPVFLWEDLFLGMLPGEHKRSPGEKGYVELSPAAAPACPLAPRAPVACPPRGSARGARLLRDGTPTGSSWNLSAHWLIFFCKEQESSIVPTLPSMGTGRPSSAQAALTSRDAAWGPKELELTGLPGLGAKGSLTALVCQHSITALALPCKLLIPDRDPLEEIAESSPQTAANSAAELLKQGAACNVWYLNSVDMESLTGHQAIQKALSITLVQQPPPLCTVVHFKVSAQGVTLTDNQRKLFFRRHYPVSSVIFCALDPQDRKWMADGLCSRVFGFVARKQGSATDNVCHLFAEHDPEQPASAIVNFVSKVMIGSPKKI</sequence>
<dbReference type="SUPFAM" id="SSF52799">
    <property type="entry name" value="(Phosphotyrosine protein) phosphatases II"/>
    <property type="match status" value="1"/>
</dbReference>
<feature type="compositionally biased region" description="Basic and acidic residues" evidence="7">
    <location>
        <begin position="971"/>
        <end position="980"/>
    </location>
</feature>
<feature type="region of interest" description="Disordered" evidence="7">
    <location>
        <begin position="945"/>
        <end position="1054"/>
    </location>
</feature>
<dbReference type="SUPFAM" id="SSF50729">
    <property type="entry name" value="PH domain-like"/>
    <property type="match status" value="1"/>
</dbReference>
<dbReference type="Proteomes" id="UP000694851">
    <property type="component" value="Unplaced"/>
</dbReference>
<evidence type="ECO:0000256" key="3">
    <source>
        <dbReference type="ARBA" id="ARBA00022553"/>
    </source>
</evidence>
<feature type="region of interest" description="Disordered" evidence="7">
    <location>
        <begin position="802"/>
        <end position="854"/>
    </location>
</feature>
<dbReference type="InterPro" id="IPR029021">
    <property type="entry name" value="Prot-tyrosine_phosphatase-like"/>
</dbReference>
<dbReference type="InterPro" id="IPR029023">
    <property type="entry name" value="Tensin_phosphatase"/>
</dbReference>
<keyword evidence="10" id="KW-1185">Reference proteome</keyword>
<evidence type="ECO:0000256" key="1">
    <source>
        <dbReference type="ARBA" id="ARBA00004246"/>
    </source>
</evidence>
<evidence type="ECO:0000256" key="4">
    <source>
        <dbReference type="ARBA" id="ARBA00022801"/>
    </source>
</evidence>
<dbReference type="CTD" id="64759"/>
<keyword evidence="6" id="KW-0727">SH2 domain</keyword>
<feature type="region of interest" description="Disordered" evidence="7">
    <location>
        <begin position="567"/>
        <end position="596"/>
    </location>
</feature>
<dbReference type="Pfam" id="PF10409">
    <property type="entry name" value="PTEN_C2"/>
    <property type="match status" value="1"/>
</dbReference>
<dbReference type="InterPro" id="IPR035892">
    <property type="entry name" value="C2_domain_sf"/>
</dbReference>
<evidence type="ECO:0000256" key="7">
    <source>
        <dbReference type="SAM" id="MobiDB-lite"/>
    </source>
</evidence>
<dbReference type="SUPFAM" id="SSF55550">
    <property type="entry name" value="SH2 domain"/>
    <property type="match status" value="1"/>
</dbReference>
<dbReference type="CDD" id="cd01213">
    <property type="entry name" value="PTB_tensin"/>
    <property type="match status" value="1"/>
</dbReference>
<dbReference type="InterPro" id="IPR014020">
    <property type="entry name" value="Tensin_C2-dom"/>
</dbReference>
<dbReference type="GO" id="GO:0016791">
    <property type="term" value="F:phosphatase activity"/>
    <property type="evidence" value="ECO:0007669"/>
    <property type="project" value="UniProtKB-ARBA"/>
</dbReference>
<protein>
    <submittedName>
        <fullName evidence="11">Tensin-3</fullName>
    </submittedName>
</protein>
<dbReference type="PROSITE" id="PS51182">
    <property type="entry name" value="C2_TENSIN"/>
    <property type="match status" value="1"/>
</dbReference>
<comment type="subcellular location">
    <subcellularLocation>
        <location evidence="1">Cell junction</location>
        <location evidence="1">Focal adhesion</location>
    </subcellularLocation>
</comment>
<dbReference type="InterPro" id="IPR006020">
    <property type="entry name" value="PTB/PI_dom"/>
</dbReference>
<feature type="domain" description="C2 tensin-type" evidence="9">
    <location>
        <begin position="249"/>
        <end position="401"/>
    </location>
</feature>
<feature type="compositionally biased region" description="Low complexity" evidence="7">
    <location>
        <begin position="1019"/>
        <end position="1039"/>
    </location>
</feature>
<dbReference type="Pfam" id="PF08416">
    <property type="entry name" value="PTB"/>
    <property type="match status" value="1"/>
</dbReference>
<evidence type="ECO:0000256" key="2">
    <source>
        <dbReference type="ARBA" id="ARBA00007881"/>
    </source>
</evidence>
<evidence type="ECO:0000256" key="5">
    <source>
        <dbReference type="ARBA" id="ARBA00022949"/>
    </source>
</evidence>
<feature type="region of interest" description="Disordered" evidence="7">
    <location>
        <begin position="695"/>
        <end position="780"/>
    </location>
</feature>
<feature type="region of interest" description="Disordered" evidence="7">
    <location>
        <begin position="444"/>
        <end position="506"/>
    </location>
</feature>
<keyword evidence="5" id="KW-0965">Cell junction</keyword>
<proteinExistence type="inferred from homology"/>
<dbReference type="InterPro" id="IPR036860">
    <property type="entry name" value="SH2_dom_sf"/>
</dbReference>
<evidence type="ECO:0000259" key="8">
    <source>
        <dbReference type="PROSITE" id="PS51181"/>
    </source>
</evidence>
<feature type="compositionally biased region" description="Polar residues" evidence="7">
    <location>
        <begin position="472"/>
        <end position="485"/>
    </location>
</feature>
<evidence type="ECO:0000259" key="9">
    <source>
        <dbReference type="PROSITE" id="PS51182"/>
    </source>
</evidence>
<dbReference type="GO" id="GO:0005925">
    <property type="term" value="C:focal adhesion"/>
    <property type="evidence" value="ECO:0007669"/>
    <property type="project" value="UniProtKB-SubCell"/>
</dbReference>